<dbReference type="PANTHER" id="PTHR46077:SF1">
    <property type="entry name" value="TOP1 BINDING ARGININE_SERINE RICH PROTEIN, E3 UBIQUITIN LIGASE"/>
    <property type="match status" value="1"/>
</dbReference>
<reference evidence="12 13" key="1">
    <citation type="journal article" date="2014" name="Nat. Commun.">
        <title>Klebsormidium flaccidum genome reveals primary factors for plant terrestrial adaptation.</title>
        <authorList>
            <person name="Hori K."/>
            <person name="Maruyama F."/>
            <person name="Fujisawa T."/>
            <person name="Togashi T."/>
            <person name="Yamamoto N."/>
            <person name="Seo M."/>
            <person name="Sato S."/>
            <person name="Yamada T."/>
            <person name="Mori H."/>
            <person name="Tajima N."/>
            <person name="Moriyama T."/>
            <person name="Ikeuchi M."/>
            <person name="Watanabe M."/>
            <person name="Wada H."/>
            <person name="Kobayashi K."/>
            <person name="Saito M."/>
            <person name="Masuda T."/>
            <person name="Sasaki-Sekimoto Y."/>
            <person name="Mashiguchi K."/>
            <person name="Awai K."/>
            <person name="Shimojima M."/>
            <person name="Masuda S."/>
            <person name="Iwai M."/>
            <person name="Nobusawa T."/>
            <person name="Narise T."/>
            <person name="Kondo S."/>
            <person name="Saito H."/>
            <person name="Sato R."/>
            <person name="Murakawa M."/>
            <person name="Ihara Y."/>
            <person name="Oshima-Yamada Y."/>
            <person name="Ohtaka K."/>
            <person name="Satoh M."/>
            <person name="Sonobe K."/>
            <person name="Ishii M."/>
            <person name="Ohtani R."/>
            <person name="Kanamori-Sato M."/>
            <person name="Honoki R."/>
            <person name="Miyazaki D."/>
            <person name="Mochizuki H."/>
            <person name="Umetsu J."/>
            <person name="Higashi K."/>
            <person name="Shibata D."/>
            <person name="Kamiya Y."/>
            <person name="Sato N."/>
            <person name="Nakamura Y."/>
            <person name="Tabata S."/>
            <person name="Ida S."/>
            <person name="Kurokawa K."/>
            <person name="Ohta H."/>
        </authorList>
    </citation>
    <scope>NUCLEOTIDE SEQUENCE [LARGE SCALE GENOMIC DNA]</scope>
    <source>
        <strain evidence="12 13">NIES-2285</strain>
    </source>
</reference>
<keyword evidence="7" id="KW-0805">Transcription regulation</keyword>
<dbReference type="Proteomes" id="UP000054558">
    <property type="component" value="Unassembled WGS sequence"/>
</dbReference>
<comment type="catalytic activity">
    <reaction evidence="1">
        <text>S-ubiquitinyl-[E2 ubiquitin-conjugating enzyme]-L-cysteine + [acceptor protein]-L-lysine = [E2 ubiquitin-conjugating enzyme]-L-cysteine + N(6)-ubiquitinyl-[acceptor protein]-L-lysine.</text>
        <dbReference type="EC" id="2.3.2.27"/>
    </reaction>
</comment>
<evidence type="ECO:0000256" key="10">
    <source>
        <dbReference type="SAM" id="MobiDB-lite"/>
    </source>
</evidence>
<dbReference type="GO" id="GO:0006513">
    <property type="term" value="P:protein monoubiquitination"/>
    <property type="evidence" value="ECO:0000318"/>
    <property type="project" value="GO_Central"/>
</dbReference>
<evidence type="ECO:0000313" key="12">
    <source>
        <dbReference type="EMBL" id="GAQ84462.1"/>
    </source>
</evidence>
<feature type="compositionally biased region" description="Polar residues" evidence="10">
    <location>
        <begin position="88"/>
        <end position="101"/>
    </location>
</feature>
<dbReference type="GO" id="GO:0008270">
    <property type="term" value="F:zinc ion binding"/>
    <property type="evidence" value="ECO:0007669"/>
    <property type="project" value="UniProtKB-KW"/>
</dbReference>
<evidence type="ECO:0000259" key="11">
    <source>
        <dbReference type="PROSITE" id="PS50089"/>
    </source>
</evidence>
<organism evidence="12 13">
    <name type="scientific">Klebsormidium nitens</name>
    <name type="common">Green alga</name>
    <name type="synonym">Ulothrix nitens</name>
    <dbReference type="NCBI Taxonomy" id="105231"/>
    <lineage>
        <taxon>Eukaryota</taxon>
        <taxon>Viridiplantae</taxon>
        <taxon>Streptophyta</taxon>
        <taxon>Klebsormidiophyceae</taxon>
        <taxon>Klebsormidiales</taxon>
        <taxon>Klebsormidiaceae</taxon>
        <taxon>Klebsormidium</taxon>
    </lineage>
</organism>
<evidence type="ECO:0000256" key="3">
    <source>
        <dbReference type="ARBA" id="ARBA00022679"/>
    </source>
</evidence>
<name>A0A1Y1I3C9_KLENI</name>
<keyword evidence="5 9" id="KW-0863">Zinc-finger</keyword>
<evidence type="ECO:0000256" key="7">
    <source>
        <dbReference type="ARBA" id="ARBA00023015"/>
    </source>
</evidence>
<dbReference type="OrthoDB" id="5600418at2759"/>
<evidence type="ECO:0000256" key="9">
    <source>
        <dbReference type="PROSITE-ProRule" id="PRU00175"/>
    </source>
</evidence>
<evidence type="ECO:0000256" key="1">
    <source>
        <dbReference type="ARBA" id="ARBA00000900"/>
    </source>
</evidence>
<feature type="compositionally biased region" description="Basic and acidic residues" evidence="10">
    <location>
        <begin position="102"/>
        <end position="112"/>
    </location>
</feature>
<dbReference type="InterPro" id="IPR001841">
    <property type="entry name" value="Znf_RING"/>
</dbReference>
<feature type="compositionally biased region" description="Low complexity" evidence="10">
    <location>
        <begin position="27"/>
        <end position="50"/>
    </location>
</feature>
<evidence type="ECO:0000256" key="6">
    <source>
        <dbReference type="ARBA" id="ARBA00022833"/>
    </source>
</evidence>
<dbReference type="InterPro" id="IPR058746">
    <property type="entry name" value="Znf_RING-type_Topors"/>
</dbReference>
<proteinExistence type="predicted"/>
<gene>
    <name evidence="12" type="ORF">KFL_001900050</name>
</gene>
<evidence type="ECO:0000256" key="4">
    <source>
        <dbReference type="ARBA" id="ARBA00022723"/>
    </source>
</evidence>
<dbReference type="OMA" id="FDENADY"/>
<feature type="domain" description="RING-type" evidence="11">
    <location>
        <begin position="162"/>
        <end position="203"/>
    </location>
</feature>
<dbReference type="GO" id="GO:0000209">
    <property type="term" value="P:protein polyubiquitination"/>
    <property type="evidence" value="ECO:0000318"/>
    <property type="project" value="GO_Central"/>
</dbReference>
<dbReference type="Gene3D" id="3.30.40.10">
    <property type="entry name" value="Zinc/RING finger domain, C3HC4 (zinc finger)"/>
    <property type="match status" value="1"/>
</dbReference>
<feature type="compositionally biased region" description="Basic and acidic residues" evidence="10">
    <location>
        <begin position="141"/>
        <end position="151"/>
    </location>
</feature>
<feature type="region of interest" description="Disordered" evidence="10">
    <location>
        <begin position="450"/>
        <end position="522"/>
    </location>
</feature>
<dbReference type="SMART" id="SM00184">
    <property type="entry name" value="RING"/>
    <property type="match status" value="1"/>
</dbReference>
<evidence type="ECO:0000256" key="8">
    <source>
        <dbReference type="ARBA" id="ARBA00023163"/>
    </source>
</evidence>
<protein>
    <recommendedName>
        <fullName evidence="2">RING-type E3 ubiquitin transferase</fullName>
        <ecNumber evidence="2">2.3.2.27</ecNumber>
    </recommendedName>
</protein>
<accession>A0A1Y1I3C9</accession>
<dbReference type="PROSITE" id="PS00518">
    <property type="entry name" value="ZF_RING_1"/>
    <property type="match status" value="1"/>
</dbReference>
<evidence type="ECO:0000256" key="2">
    <source>
        <dbReference type="ARBA" id="ARBA00012483"/>
    </source>
</evidence>
<feature type="region of interest" description="Disordered" evidence="10">
    <location>
        <begin position="268"/>
        <end position="312"/>
    </location>
</feature>
<dbReference type="STRING" id="105231.A0A1Y1I3C9"/>
<evidence type="ECO:0000256" key="5">
    <source>
        <dbReference type="ARBA" id="ARBA00022771"/>
    </source>
</evidence>
<feature type="region of interest" description="Disordered" evidence="10">
    <location>
        <begin position="218"/>
        <end position="251"/>
    </location>
</feature>
<dbReference type="GO" id="GO:0061630">
    <property type="term" value="F:ubiquitin protein ligase activity"/>
    <property type="evidence" value="ECO:0000318"/>
    <property type="project" value="GO_Central"/>
</dbReference>
<dbReference type="EC" id="2.3.2.27" evidence="2"/>
<keyword evidence="4" id="KW-0479">Metal-binding</keyword>
<dbReference type="EMBL" id="DF237139">
    <property type="protein sequence ID" value="GAQ84462.1"/>
    <property type="molecule type" value="Genomic_DNA"/>
</dbReference>
<dbReference type="SUPFAM" id="SSF57850">
    <property type="entry name" value="RING/U-box"/>
    <property type="match status" value="1"/>
</dbReference>
<dbReference type="Pfam" id="PF13639">
    <property type="entry name" value="zf-RING_2"/>
    <property type="match status" value="1"/>
</dbReference>
<evidence type="ECO:0000313" key="13">
    <source>
        <dbReference type="Proteomes" id="UP000054558"/>
    </source>
</evidence>
<dbReference type="InterPro" id="IPR013083">
    <property type="entry name" value="Znf_RING/FYVE/PHD"/>
</dbReference>
<dbReference type="CDD" id="cd16574">
    <property type="entry name" value="RING-HC_Topors"/>
    <property type="match status" value="1"/>
</dbReference>
<dbReference type="PROSITE" id="PS50089">
    <property type="entry name" value="ZF_RING_2"/>
    <property type="match status" value="1"/>
</dbReference>
<keyword evidence="8" id="KW-0804">Transcription</keyword>
<feature type="compositionally biased region" description="Polar residues" evidence="10">
    <location>
        <begin position="500"/>
        <end position="509"/>
    </location>
</feature>
<dbReference type="PANTHER" id="PTHR46077">
    <property type="entry name" value="E3 UBIQUITIN-PROTEIN LIGASE TOPORS"/>
    <property type="match status" value="1"/>
</dbReference>
<feature type="region of interest" description="Disordered" evidence="10">
    <location>
        <begin position="1"/>
        <end position="152"/>
    </location>
</feature>
<feature type="compositionally biased region" description="Basic and acidic residues" evidence="10">
    <location>
        <begin position="234"/>
        <end position="244"/>
    </location>
</feature>
<dbReference type="InterPro" id="IPR017907">
    <property type="entry name" value="Znf_RING_CS"/>
</dbReference>
<sequence>MPSLGVCGAVPAPASARNDVERPEGAPRISPHPSSSRRTAPRRSASSSPHVIQLDSDSEQSAPGDSPYRLPGEGLIHFESREGDALSGETSPGMQQASFSTREVREADHGSPEGEGGFAQRANKKRKSRWDLPSEGEEQTEQPRARRRQTEDLEVLGMQSTCPICLNDIPPEEKAVLKSCMHVFCVECIRAWSEIRRVCPLCKGGFTGWWYDIQGEGASREVSLPPPPQNETSGRLERTRDHSNRGAYLNQETEERFNARPYYHRLQRGLQSDRRRPPGGPNQAHEREDQGGRRTQPAPRQRVFTPEQDGTEERALRWRRSIYDRGLEAVEIGGPVGRVGRSQDVARSQRRLAPWIERELRALLGEADPLVTQLVTSLWRSASEFELGGNAGGEPVAQLEPFLGDRAAAFWHELRCFASSPFTMHTYDCVAQYRRRRSPESGTPQYFRATASRAGSHHEPRPASTSGANGRGRGAQLERVRNGAGSEAARSLESRSRSLVTNDGTQSCLTGEGESGGARERADTCQERMPSSRSQTAQDARRFDDARSFTFRAELASGVSRAESRGEQKLVGGLSDASKQAGGNMGDGVKKIAVVGRVIATGHRPSRSKLI</sequence>
<dbReference type="AlphaFoldDB" id="A0A1Y1I3C9"/>
<keyword evidence="6" id="KW-0862">Zinc</keyword>
<keyword evidence="3" id="KW-0808">Transferase</keyword>
<keyword evidence="13" id="KW-1185">Reference proteome</keyword>